<protein>
    <submittedName>
        <fullName evidence="3">Undecaprenyl-diphosphatase</fullName>
    </submittedName>
</protein>
<keyword evidence="1" id="KW-0812">Transmembrane</keyword>
<proteinExistence type="predicted"/>
<keyword evidence="1" id="KW-1133">Transmembrane helix</keyword>
<dbReference type="SMART" id="SM00014">
    <property type="entry name" value="acidPPc"/>
    <property type="match status" value="1"/>
</dbReference>
<dbReference type="PANTHER" id="PTHR14969:SF13">
    <property type="entry name" value="AT30094P"/>
    <property type="match status" value="1"/>
</dbReference>
<keyword evidence="1" id="KW-0472">Membrane</keyword>
<dbReference type="AlphaFoldDB" id="A0A1C3ZIB8"/>
<evidence type="ECO:0000313" key="3">
    <source>
        <dbReference type="EMBL" id="SCB82157.1"/>
    </source>
</evidence>
<feature type="domain" description="Phosphatidic acid phosphatase type 2/haloperoxidase" evidence="2">
    <location>
        <begin position="61"/>
        <end position="177"/>
    </location>
</feature>
<dbReference type="OrthoDB" id="9789113at2"/>
<sequence length="193" mass="22264">MLEAIVNFDRKIFFYMNHQWQNPVFDWLAPWLREPYTWAPLYLFLALFTLLNFRWRGLWWCMVFLIAFGISDQTSLYIKGAVGRLRPCHDPVVASFARQMVPYCPSSGSFTSNHASNHFALAMLCFITLRPYFGKYSWLFLVWAAAISYSQVYVGVHYPLDVLGGALLGAGIGWGCARFFQRRIGLIQEPVIA</sequence>
<dbReference type="Pfam" id="PF01569">
    <property type="entry name" value="PAP2"/>
    <property type="match status" value="1"/>
</dbReference>
<accession>A0A1C3ZIB8</accession>
<dbReference type="Gene3D" id="1.20.144.10">
    <property type="entry name" value="Phosphatidic acid phosphatase type 2/haloperoxidase"/>
    <property type="match status" value="1"/>
</dbReference>
<evidence type="ECO:0000259" key="2">
    <source>
        <dbReference type="SMART" id="SM00014"/>
    </source>
</evidence>
<dbReference type="PANTHER" id="PTHR14969">
    <property type="entry name" value="SPHINGOSINE-1-PHOSPHATE PHOSPHOHYDROLASE"/>
    <property type="match status" value="1"/>
</dbReference>
<dbReference type="EMBL" id="FMAR01000001">
    <property type="protein sequence ID" value="SCB82157.1"/>
    <property type="molecule type" value="Genomic_DNA"/>
</dbReference>
<dbReference type="InterPro" id="IPR000326">
    <property type="entry name" value="PAP2/HPO"/>
</dbReference>
<dbReference type="InterPro" id="IPR036938">
    <property type="entry name" value="PAP2/HPO_sf"/>
</dbReference>
<dbReference type="RefSeq" id="WP_089708493.1">
    <property type="nucleotide sequence ID" value="NZ_FMAR01000001.1"/>
</dbReference>
<feature type="transmembrane region" description="Helical" evidence="1">
    <location>
        <begin position="35"/>
        <end position="51"/>
    </location>
</feature>
<evidence type="ECO:0000256" key="1">
    <source>
        <dbReference type="SAM" id="Phobius"/>
    </source>
</evidence>
<dbReference type="STRING" id="1335309.GA0116948_101413"/>
<dbReference type="SUPFAM" id="SSF48317">
    <property type="entry name" value="Acid phosphatase/Vanadium-dependent haloperoxidase"/>
    <property type="match status" value="1"/>
</dbReference>
<dbReference type="Proteomes" id="UP000242818">
    <property type="component" value="Unassembled WGS sequence"/>
</dbReference>
<organism evidence="3 4">
    <name type="scientific">Chitinophaga costaii</name>
    <dbReference type="NCBI Taxonomy" id="1335309"/>
    <lineage>
        <taxon>Bacteria</taxon>
        <taxon>Pseudomonadati</taxon>
        <taxon>Bacteroidota</taxon>
        <taxon>Chitinophagia</taxon>
        <taxon>Chitinophagales</taxon>
        <taxon>Chitinophagaceae</taxon>
        <taxon>Chitinophaga</taxon>
    </lineage>
</organism>
<gene>
    <name evidence="3" type="ORF">GA0116948_101413</name>
</gene>
<evidence type="ECO:0000313" key="4">
    <source>
        <dbReference type="Proteomes" id="UP000242818"/>
    </source>
</evidence>
<feature type="transmembrane region" description="Helical" evidence="1">
    <location>
        <begin position="162"/>
        <end position="180"/>
    </location>
</feature>
<name>A0A1C3ZIB8_9BACT</name>
<keyword evidence="4" id="KW-1185">Reference proteome</keyword>
<feature type="transmembrane region" description="Helical" evidence="1">
    <location>
        <begin position="138"/>
        <end position="156"/>
    </location>
</feature>
<reference evidence="3 4" key="1">
    <citation type="submission" date="2016-08" db="EMBL/GenBank/DDBJ databases">
        <authorList>
            <person name="Seilhamer J.J."/>
        </authorList>
    </citation>
    <scope>NUCLEOTIDE SEQUENCE [LARGE SCALE GENOMIC DNA]</scope>
    <source>
        <strain evidence="3 4">A37T2</strain>
    </source>
</reference>